<dbReference type="EMBL" id="QICD01000002">
    <property type="protein sequence ID" value="RNL48336.1"/>
    <property type="molecule type" value="Genomic_DNA"/>
</dbReference>
<evidence type="ECO:0000313" key="1">
    <source>
        <dbReference type="EMBL" id="RNL48336.1"/>
    </source>
</evidence>
<accession>A0A3N0BJ63</accession>
<keyword evidence="2" id="KW-1185">Reference proteome</keyword>
<dbReference type="RefSeq" id="WP_123191261.1">
    <property type="nucleotide sequence ID" value="NZ_QICD01000002.1"/>
</dbReference>
<name>A0A3N0BJ63_9ACTN</name>
<sequence>MGFMDNFNDEAGKTNFNEGQYRVMQVVLREKFVGKGSKNFTEIEEICNQQYAQGYRLHTFAQSTAASAGFGGGDRTVCNLVFERMM</sequence>
<dbReference type="OrthoDB" id="1698584at2"/>
<comment type="caution">
    <text evidence="1">The sequence shown here is derived from an EMBL/GenBank/DDBJ whole genome shotgun (WGS) entry which is preliminary data.</text>
</comment>
<organism evidence="1 2">
    <name type="scientific">Paraeggerthella hongkongensis</name>
    <dbReference type="NCBI Taxonomy" id="230658"/>
    <lineage>
        <taxon>Bacteria</taxon>
        <taxon>Bacillati</taxon>
        <taxon>Actinomycetota</taxon>
        <taxon>Coriobacteriia</taxon>
        <taxon>Eggerthellales</taxon>
        <taxon>Eggerthellaceae</taxon>
        <taxon>Paraeggerthella</taxon>
    </lineage>
</organism>
<reference evidence="2" key="1">
    <citation type="submission" date="2018-05" db="EMBL/GenBank/DDBJ databases">
        <title>Genome Sequencing of selected type strains of the family Eggerthellaceae.</title>
        <authorList>
            <person name="Danylec N."/>
            <person name="Stoll D.A."/>
            <person name="Doetsch A."/>
            <person name="Huch M."/>
        </authorList>
    </citation>
    <scope>NUCLEOTIDE SEQUENCE [LARGE SCALE GENOMIC DNA]</scope>
    <source>
        <strain evidence="2">DSM 16106</strain>
    </source>
</reference>
<dbReference type="AlphaFoldDB" id="A0A3N0BJ63"/>
<protein>
    <submittedName>
        <fullName evidence="1">DUF4177 domain-containing protein</fullName>
    </submittedName>
</protein>
<dbReference type="Proteomes" id="UP000278632">
    <property type="component" value="Unassembled WGS sequence"/>
</dbReference>
<proteinExistence type="predicted"/>
<gene>
    <name evidence="1" type="ORF">DMP08_01585</name>
</gene>
<evidence type="ECO:0000313" key="2">
    <source>
        <dbReference type="Proteomes" id="UP000278632"/>
    </source>
</evidence>